<dbReference type="RefSeq" id="WP_156682966.1">
    <property type="nucleotide sequence ID" value="NZ_CABWIB010000001.1"/>
</dbReference>
<feature type="domain" description="Helicase C-terminal" evidence="17">
    <location>
        <begin position="451"/>
        <end position="621"/>
    </location>
</feature>
<evidence type="ECO:0000313" key="19">
    <source>
        <dbReference type="Proteomes" id="UP000419017"/>
    </source>
</evidence>
<dbReference type="GO" id="GO:0005524">
    <property type="term" value="F:ATP binding"/>
    <property type="evidence" value="ECO:0007669"/>
    <property type="project" value="UniProtKB-KW"/>
</dbReference>
<evidence type="ECO:0000313" key="18">
    <source>
        <dbReference type="EMBL" id="VWL84916.1"/>
    </source>
</evidence>
<protein>
    <recommendedName>
        <fullName evidence="2 15">ATP-dependent DNA helicase RecG</fullName>
        <ecNumber evidence="13 15">5.6.2.4</ecNumber>
    </recommendedName>
</protein>
<dbReference type="SMART" id="SM00487">
    <property type="entry name" value="DEXDc"/>
    <property type="match status" value="1"/>
</dbReference>
<dbReference type="PROSITE" id="PS51192">
    <property type="entry name" value="HELICASE_ATP_BIND_1"/>
    <property type="match status" value="1"/>
</dbReference>
<dbReference type="CDD" id="cd17992">
    <property type="entry name" value="DEXHc_RecG"/>
    <property type="match status" value="1"/>
</dbReference>
<dbReference type="Pfam" id="PF00270">
    <property type="entry name" value="DEAD"/>
    <property type="match status" value="1"/>
</dbReference>
<gene>
    <name evidence="18" type="ORF">OMES3154_00173</name>
</gene>
<dbReference type="NCBIfam" id="NF008168">
    <property type="entry name" value="PRK10917.2-2"/>
    <property type="match status" value="1"/>
</dbReference>
<dbReference type="Gene3D" id="2.40.50.140">
    <property type="entry name" value="Nucleic acid-binding proteins"/>
    <property type="match status" value="1"/>
</dbReference>
<dbReference type="EMBL" id="CABWIB010000001">
    <property type="protein sequence ID" value="VWL84916.1"/>
    <property type="molecule type" value="Genomic_DNA"/>
</dbReference>
<evidence type="ECO:0000259" key="16">
    <source>
        <dbReference type="PROSITE" id="PS51192"/>
    </source>
</evidence>
<dbReference type="PANTHER" id="PTHR47964">
    <property type="entry name" value="ATP-DEPENDENT DNA HELICASE HOMOLOG RECG, CHLOROPLASTIC"/>
    <property type="match status" value="1"/>
</dbReference>
<keyword evidence="10 15" id="KW-0234">DNA repair</keyword>
<evidence type="ECO:0000256" key="10">
    <source>
        <dbReference type="ARBA" id="ARBA00023204"/>
    </source>
</evidence>
<evidence type="ECO:0000259" key="17">
    <source>
        <dbReference type="PROSITE" id="PS51194"/>
    </source>
</evidence>
<keyword evidence="5 15" id="KW-0378">Hydrolase</keyword>
<organism evidence="18 19">
    <name type="scientific">Oceanivirga miroungae</name>
    <dbReference type="NCBI Taxonomy" id="1130046"/>
    <lineage>
        <taxon>Bacteria</taxon>
        <taxon>Fusobacteriati</taxon>
        <taxon>Fusobacteriota</taxon>
        <taxon>Fusobacteriia</taxon>
        <taxon>Fusobacteriales</taxon>
        <taxon>Leptotrichiaceae</taxon>
        <taxon>Oceanivirga</taxon>
    </lineage>
</organism>
<evidence type="ECO:0000256" key="4">
    <source>
        <dbReference type="ARBA" id="ARBA00022763"/>
    </source>
</evidence>
<keyword evidence="9 15" id="KW-0233">DNA recombination</keyword>
<dbReference type="SMART" id="SM00490">
    <property type="entry name" value="HELICc"/>
    <property type="match status" value="2"/>
</dbReference>
<dbReference type="GO" id="GO:0043138">
    <property type="term" value="F:3'-5' DNA helicase activity"/>
    <property type="evidence" value="ECO:0007669"/>
    <property type="project" value="UniProtKB-EC"/>
</dbReference>
<evidence type="ECO:0000256" key="5">
    <source>
        <dbReference type="ARBA" id="ARBA00022801"/>
    </source>
</evidence>
<dbReference type="InterPro" id="IPR045562">
    <property type="entry name" value="RecG_dom3_C"/>
</dbReference>
<dbReference type="SUPFAM" id="SSF50249">
    <property type="entry name" value="Nucleic acid-binding proteins"/>
    <property type="match status" value="1"/>
</dbReference>
<dbReference type="SUPFAM" id="SSF52540">
    <property type="entry name" value="P-loop containing nucleoside triphosphate hydrolases"/>
    <property type="match status" value="2"/>
</dbReference>
<dbReference type="InterPro" id="IPR047112">
    <property type="entry name" value="RecG/Mfd"/>
</dbReference>
<dbReference type="InterPro" id="IPR011545">
    <property type="entry name" value="DEAD/DEAH_box_helicase_dom"/>
</dbReference>
<evidence type="ECO:0000256" key="13">
    <source>
        <dbReference type="ARBA" id="ARBA00034808"/>
    </source>
</evidence>
<evidence type="ECO:0000256" key="12">
    <source>
        <dbReference type="ARBA" id="ARBA00034617"/>
    </source>
</evidence>
<keyword evidence="11" id="KW-0413">Isomerase</keyword>
<name>A0A6I8MCS9_9FUSO</name>
<dbReference type="PANTHER" id="PTHR47964:SF1">
    <property type="entry name" value="ATP-DEPENDENT DNA HELICASE HOMOLOG RECG, CHLOROPLASTIC"/>
    <property type="match status" value="1"/>
</dbReference>
<comment type="catalytic activity">
    <reaction evidence="12 15">
        <text>Couples ATP hydrolysis with the unwinding of duplex DNA by translocating in the 3'-5' direction.</text>
        <dbReference type="EC" id="5.6.2.4"/>
    </reaction>
</comment>
<keyword evidence="8" id="KW-0238">DNA-binding</keyword>
<dbReference type="PROSITE" id="PS51194">
    <property type="entry name" value="HELICASE_CTER"/>
    <property type="match status" value="1"/>
</dbReference>
<dbReference type="GO" id="GO:0006281">
    <property type="term" value="P:DNA repair"/>
    <property type="evidence" value="ECO:0007669"/>
    <property type="project" value="UniProtKB-UniRule"/>
</dbReference>
<dbReference type="EC" id="5.6.2.4" evidence="13 15"/>
<evidence type="ECO:0000256" key="9">
    <source>
        <dbReference type="ARBA" id="ARBA00023172"/>
    </source>
</evidence>
<dbReference type="Gene3D" id="3.40.50.300">
    <property type="entry name" value="P-loop containing nucleotide triphosphate hydrolases"/>
    <property type="match status" value="2"/>
</dbReference>
<evidence type="ECO:0000256" key="14">
    <source>
        <dbReference type="ARBA" id="ARBA00048988"/>
    </source>
</evidence>
<accession>A0A6I8MCS9</accession>
<keyword evidence="4 15" id="KW-0227">DNA damage</keyword>
<dbReference type="InterPro" id="IPR027417">
    <property type="entry name" value="P-loop_NTPase"/>
</dbReference>
<dbReference type="InterPro" id="IPR001650">
    <property type="entry name" value="Helicase_C-like"/>
</dbReference>
<keyword evidence="3 15" id="KW-0547">Nucleotide-binding</keyword>
<comment type="catalytic activity">
    <reaction evidence="14 15">
        <text>ATP + H2O = ADP + phosphate + H(+)</text>
        <dbReference type="Rhea" id="RHEA:13065"/>
        <dbReference type="ChEBI" id="CHEBI:15377"/>
        <dbReference type="ChEBI" id="CHEBI:15378"/>
        <dbReference type="ChEBI" id="CHEBI:30616"/>
        <dbReference type="ChEBI" id="CHEBI:43474"/>
        <dbReference type="ChEBI" id="CHEBI:456216"/>
        <dbReference type="EC" id="5.6.2.4"/>
    </reaction>
</comment>
<feature type="domain" description="Helicase ATP-binding" evidence="16">
    <location>
        <begin position="281"/>
        <end position="442"/>
    </location>
</feature>
<dbReference type="Pfam" id="PF19833">
    <property type="entry name" value="RecG_dom3_C"/>
    <property type="match status" value="1"/>
</dbReference>
<dbReference type="InterPro" id="IPR012340">
    <property type="entry name" value="NA-bd_OB-fold"/>
</dbReference>
<evidence type="ECO:0000256" key="7">
    <source>
        <dbReference type="ARBA" id="ARBA00022840"/>
    </source>
</evidence>
<keyword evidence="7 15" id="KW-0067">ATP-binding</keyword>
<dbReference type="AlphaFoldDB" id="A0A6I8MCS9"/>
<evidence type="ECO:0000256" key="6">
    <source>
        <dbReference type="ARBA" id="ARBA00022806"/>
    </source>
</evidence>
<dbReference type="GO" id="GO:0006310">
    <property type="term" value="P:DNA recombination"/>
    <property type="evidence" value="ECO:0007669"/>
    <property type="project" value="UniProtKB-UniRule"/>
</dbReference>
<reference evidence="18 19" key="1">
    <citation type="submission" date="2019-10" db="EMBL/GenBank/DDBJ databases">
        <authorList>
            <person name="Blom J."/>
        </authorList>
    </citation>
    <scope>NUCLEOTIDE SEQUENCE [LARGE SCALE GENOMIC DNA]</scope>
    <source>
        <strain evidence="18 19">ES3154-GLU</strain>
    </source>
</reference>
<evidence type="ECO:0000256" key="8">
    <source>
        <dbReference type="ARBA" id="ARBA00023125"/>
    </source>
</evidence>
<dbReference type="Pfam" id="PF17191">
    <property type="entry name" value="RecG_wedge"/>
    <property type="match status" value="1"/>
</dbReference>
<evidence type="ECO:0000256" key="11">
    <source>
        <dbReference type="ARBA" id="ARBA00023235"/>
    </source>
</evidence>
<proteinExistence type="inferred from homology"/>
<dbReference type="GO" id="GO:0016787">
    <property type="term" value="F:hydrolase activity"/>
    <property type="evidence" value="ECO:0007669"/>
    <property type="project" value="UniProtKB-KW"/>
</dbReference>
<dbReference type="NCBIfam" id="NF008165">
    <property type="entry name" value="PRK10917.1-3"/>
    <property type="match status" value="1"/>
</dbReference>
<dbReference type="InterPro" id="IPR014001">
    <property type="entry name" value="Helicase_ATP-bd"/>
</dbReference>
<evidence type="ECO:0000256" key="1">
    <source>
        <dbReference type="ARBA" id="ARBA00007504"/>
    </source>
</evidence>
<dbReference type="InterPro" id="IPR033454">
    <property type="entry name" value="RecG_wedge"/>
</dbReference>
<keyword evidence="19" id="KW-1185">Reference proteome</keyword>
<dbReference type="Proteomes" id="UP000419017">
    <property type="component" value="Unassembled WGS sequence"/>
</dbReference>
<comment type="function">
    <text evidence="15">Plays a critical role in recombination and DNA repair. Helps process Holliday junction intermediates to mature products by catalyzing branch migration. Has replication fork regression activity, unwinds stalled or blocked replication forks to make a HJ that can be resolved. Has a DNA unwinding activity characteristic of a DNA helicase with 3'-5' polarity.</text>
</comment>
<dbReference type="NCBIfam" id="TIGR00643">
    <property type="entry name" value="recG"/>
    <property type="match status" value="1"/>
</dbReference>
<dbReference type="Pfam" id="PF00271">
    <property type="entry name" value="Helicase_C"/>
    <property type="match status" value="1"/>
</dbReference>
<dbReference type="GO" id="GO:0003677">
    <property type="term" value="F:DNA binding"/>
    <property type="evidence" value="ECO:0007669"/>
    <property type="project" value="UniProtKB-KW"/>
</dbReference>
<evidence type="ECO:0000256" key="2">
    <source>
        <dbReference type="ARBA" id="ARBA00017846"/>
    </source>
</evidence>
<evidence type="ECO:0000256" key="3">
    <source>
        <dbReference type="ARBA" id="ARBA00022741"/>
    </source>
</evidence>
<evidence type="ECO:0000256" key="15">
    <source>
        <dbReference type="RuleBase" id="RU363016"/>
    </source>
</evidence>
<dbReference type="InterPro" id="IPR004609">
    <property type="entry name" value="ATP-dep_DNA_helicase_RecG"/>
</dbReference>
<keyword evidence="6 15" id="KW-0347">Helicase</keyword>
<comment type="similarity">
    <text evidence="1 15">Belongs to the helicase family. RecG subfamily.</text>
</comment>
<dbReference type="CDD" id="cd04488">
    <property type="entry name" value="RecG_wedge_OBF"/>
    <property type="match status" value="1"/>
</dbReference>
<sequence>MSKYNLLFSSLEDIKLKSMTKANIKNLKKLGINSLYDLFYYFPKSYENSAVYKKIIDLRNNDSAIVKGKIISVNRKYLFNKKLMVTMNLVDDTGILELIWFNNKYIFSSIKVGDEIIVSSKAKVSSRIQMVNPSYKKTKDESILNKKMSLEPIYPLTKGINQNKLRSLIKDSIDKFGYLLQENIPLDFLYDNKIISRNKAITNIHFPENDDLLNLSIRRFTYEEIIVLEANILKNKFLVNKNNKKLYFTEDNKKLVKEYLASLSFELTNAQKKVITTIYKEIRNGKIINRLIQGDVGSGKTIVALIMMLYMAENNYQTCMMAPTEILAIQHYNNIINEFLKLNIRVELLTSSTKSKKRKEILNDLKDGKIDILIGTHSLINDDIVFSNLALTIIDEQHRFGVEQRNKLREKSQISNVIYMSATPIPRSLALTIYGDLDVSIIDELPSGRKKIKTKYIKDEEDILKMNKFCKTKLKEGTQMYVVAPLIEKSEKLAAKSSEEIFEEIKEDFPEFKVALLHGKIKNSEKDEIINAFKDKKYDILVSTSVIEVGINIPNANIMIIKSAERFGLSSLHQLRGRVGRSNQNGYCFLEATNNNEITEKRLSILEKTTDGFVISEEDLKLRNSGEIFGTRQSGISDLVLLDIVENIKEITEVKDFIQKYLEEKNGNIENEYLLFDMEYKKNKKEG</sequence>